<protein>
    <recommendedName>
        <fullName evidence="4">F-box domain-containing protein</fullName>
    </recommendedName>
</protein>
<dbReference type="Gene3D" id="3.80.10.10">
    <property type="entry name" value="Ribonuclease Inhibitor"/>
    <property type="match status" value="1"/>
</dbReference>
<keyword evidence="3" id="KW-1185">Reference proteome</keyword>
<organism evidence="1 3">
    <name type="scientific">Cronartium quercuum f. sp. fusiforme G11</name>
    <dbReference type="NCBI Taxonomy" id="708437"/>
    <lineage>
        <taxon>Eukaryota</taxon>
        <taxon>Fungi</taxon>
        <taxon>Dikarya</taxon>
        <taxon>Basidiomycota</taxon>
        <taxon>Pucciniomycotina</taxon>
        <taxon>Pucciniomycetes</taxon>
        <taxon>Pucciniales</taxon>
        <taxon>Coleosporiaceae</taxon>
        <taxon>Cronartium</taxon>
    </lineage>
</organism>
<evidence type="ECO:0000313" key="3">
    <source>
        <dbReference type="Proteomes" id="UP000886653"/>
    </source>
</evidence>
<dbReference type="AlphaFoldDB" id="A0A9P6NLY0"/>
<dbReference type="EMBL" id="MU167237">
    <property type="protein sequence ID" value="KAG0148379.1"/>
    <property type="molecule type" value="Genomic_DNA"/>
</dbReference>
<proteinExistence type="predicted"/>
<dbReference type="SUPFAM" id="SSF52047">
    <property type="entry name" value="RNI-like"/>
    <property type="match status" value="1"/>
</dbReference>
<dbReference type="Proteomes" id="UP000886653">
    <property type="component" value="Unassembled WGS sequence"/>
</dbReference>
<dbReference type="EMBL" id="MU167237">
    <property type="protein sequence ID" value="KAG0148383.1"/>
    <property type="molecule type" value="Genomic_DNA"/>
</dbReference>
<evidence type="ECO:0000313" key="2">
    <source>
        <dbReference type="EMBL" id="KAG0148383.1"/>
    </source>
</evidence>
<dbReference type="InterPro" id="IPR032675">
    <property type="entry name" value="LRR_dom_sf"/>
</dbReference>
<evidence type="ECO:0008006" key="4">
    <source>
        <dbReference type="Google" id="ProtNLM"/>
    </source>
</evidence>
<comment type="caution">
    <text evidence="1">The sequence shown here is derived from an EMBL/GenBank/DDBJ whole genome shotgun (WGS) entry which is preliminary data.</text>
</comment>
<gene>
    <name evidence="1" type="ORF">CROQUDRAFT_90291</name>
    <name evidence="2" type="ORF">CROQUDRAFT_90295</name>
</gene>
<evidence type="ECO:0000313" key="1">
    <source>
        <dbReference type="EMBL" id="KAG0148379.1"/>
    </source>
</evidence>
<sequence>MPPTTRILAGLKYSLSQLPSIDLLNCLTVSKLWNQVASHHLWSSNPLLIPSRKSDSLLRARLLELPAAGSQLGVSPASCSTIRDLVLNLSDLHKNSIFVKERDNFNLTTTFPAIRTLTLVNSLLLSPFLLISLPQQDGDSASNPSSLAHRFHKQRLRQKFYHNLVQQIASLTELAHLNLINFEPTAALGFTPSPQDIGQDVPKSRNFDINSFLHALVYAFSHKASSSLTPFRSTALKTLNITKSRELVDSSLAGLSQTAPLYDNYQHSQLSFDLTTVTLIDCPLITANGFKSFLRNSPNLVSLKLSRMNNLFQSASPSKSSKDEISEGRTSIEAQNAWGGQDESELTGQLARYCSQLRSLTIEDITVPLTVSGTVTYKPIGVTKLHLTRCQLTSDFLMFFGSVRELRLSNCPIDDPSTRDYGFLAKGFRDLQSLSVLSAGTRSFTYANLDQLLVTSVGLRTLVVDGIGRASRSTEEEVEPQALDCEADLLTNAFASQQTFSNDDLIKSNLSEPVRRLPADVLSVFGKYDILASQIPSNVLVLLLSAAQALEGVGLFGRVNEDARESDCLNNNGHFVEPKAPAPLQLATRLLNRFTRWFEGPTLLGRPVCAYPPFPSRKPDYKRSYTFWFHDQTSTPGTLCTVPLERPKTVTRGVGNSKRLVETEIKLLKSKCVNLAHVWV</sequence>
<reference evidence="1" key="1">
    <citation type="submission" date="2013-11" db="EMBL/GenBank/DDBJ databases">
        <title>Genome sequence of the fusiform rust pathogen reveals effectors for host alternation and coevolution with pine.</title>
        <authorList>
            <consortium name="DOE Joint Genome Institute"/>
            <person name="Smith K."/>
            <person name="Pendleton A."/>
            <person name="Kubisiak T."/>
            <person name="Anderson C."/>
            <person name="Salamov A."/>
            <person name="Aerts A."/>
            <person name="Riley R."/>
            <person name="Clum A."/>
            <person name="Lindquist E."/>
            <person name="Ence D."/>
            <person name="Campbell M."/>
            <person name="Kronenberg Z."/>
            <person name="Feau N."/>
            <person name="Dhillon B."/>
            <person name="Hamelin R."/>
            <person name="Burleigh J."/>
            <person name="Smith J."/>
            <person name="Yandell M."/>
            <person name="Nelson C."/>
            <person name="Grigoriev I."/>
            <person name="Davis J."/>
        </authorList>
    </citation>
    <scope>NUCLEOTIDE SEQUENCE</scope>
    <source>
        <strain evidence="1">G11</strain>
    </source>
</reference>
<name>A0A9P6NLY0_9BASI</name>
<accession>A0A9P6NLY0</accession>